<keyword evidence="4" id="KW-1185">Reference proteome</keyword>
<feature type="compositionally biased region" description="Low complexity" evidence="1">
    <location>
        <begin position="85"/>
        <end position="110"/>
    </location>
</feature>
<dbReference type="AlphaFoldDB" id="A0A5A7NPA0"/>
<accession>A0A5A7NPA0</accession>
<reference evidence="3 4" key="1">
    <citation type="submission" date="2019-09" db="EMBL/GenBank/DDBJ databases">
        <title>Arthrobacter zafarii sp. nov., a moderately thermotolerant and halotolerant actinobacterium isolated from Cholistan desert soil of Pakistan.</title>
        <authorList>
            <person name="Amin A."/>
            <person name="Ahmed I."/>
            <person name="Khalid N."/>
            <person name="Schumann P."/>
            <person name="Busse H.J."/>
            <person name="Khan I.U."/>
            <person name="Li S."/>
            <person name="Li W.J."/>
        </authorList>
    </citation>
    <scope>NUCLEOTIDE SEQUENCE [LARGE SCALE GENOMIC DNA]</scope>
    <source>
        <strain evidence="3 4">NCCP-1664</strain>
    </source>
</reference>
<dbReference type="Pfam" id="PF19843">
    <property type="entry name" value="DUF6318"/>
    <property type="match status" value="1"/>
</dbReference>
<feature type="domain" description="DUF6318" evidence="2">
    <location>
        <begin position="102"/>
        <end position="167"/>
    </location>
</feature>
<comment type="caution">
    <text evidence="3">The sequence shown here is derived from an EMBL/GenBank/DDBJ whole genome shotgun (WGS) entry which is preliminary data.</text>
</comment>
<organism evidence="3 4">
    <name type="scientific">Zafaria cholistanensis</name>
    <dbReference type="NCBI Taxonomy" id="1682741"/>
    <lineage>
        <taxon>Bacteria</taxon>
        <taxon>Bacillati</taxon>
        <taxon>Actinomycetota</taxon>
        <taxon>Actinomycetes</taxon>
        <taxon>Micrococcales</taxon>
        <taxon>Micrococcaceae</taxon>
        <taxon>Zafaria</taxon>
    </lineage>
</organism>
<dbReference type="Proteomes" id="UP000325307">
    <property type="component" value="Unassembled WGS sequence"/>
</dbReference>
<evidence type="ECO:0000313" key="4">
    <source>
        <dbReference type="Proteomes" id="UP000325307"/>
    </source>
</evidence>
<name>A0A5A7NPA0_9MICC</name>
<gene>
    <name evidence="3" type="ORF">NCCP1664_09760</name>
</gene>
<proteinExistence type="predicted"/>
<evidence type="ECO:0000313" key="3">
    <source>
        <dbReference type="EMBL" id="GER22479.1"/>
    </source>
</evidence>
<dbReference type="EMBL" id="BKDJ01000003">
    <property type="protein sequence ID" value="GER22479.1"/>
    <property type="molecule type" value="Genomic_DNA"/>
</dbReference>
<dbReference type="InterPro" id="IPR046281">
    <property type="entry name" value="DUF6318"/>
</dbReference>
<feature type="region of interest" description="Disordered" evidence="1">
    <location>
        <begin position="75"/>
        <end position="115"/>
    </location>
</feature>
<evidence type="ECO:0000259" key="2">
    <source>
        <dbReference type="Pfam" id="PF19843"/>
    </source>
</evidence>
<evidence type="ECO:0000256" key="1">
    <source>
        <dbReference type="SAM" id="MobiDB-lite"/>
    </source>
</evidence>
<sequence length="254" mass="27066">MKSHAAPPVSGQRPDRRFPYRWLPKQCLPKQCLPKLWLPQLWLPHRRAALRWPAAAWALAGSLVLAGCAAGAQPGESSPVAPQVTPSAGALSPAASAVPPMVPATPTSPAQNVPVPELPEAAKEKTPEGAVAFTEFYVELMNYTWATNDVEPILKFTDPGCKACFSGTISLAEFRNREKLHVVGGTVSLGDLWGTVDGDDGTVVGPGEIDAYRSYEPLGKIAEDAPAVLDQLVTFTLVSDSESWKALSIESADL</sequence>
<protein>
    <recommendedName>
        <fullName evidence="2">DUF6318 domain-containing protein</fullName>
    </recommendedName>
</protein>